<dbReference type="EMBL" id="JADXDR010000015">
    <property type="protein sequence ID" value="KAI7845622.1"/>
    <property type="molecule type" value="Genomic_DNA"/>
</dbReference>
<feature type="compositionally biased region" description="Basic and acidic residues" evidence="1">
    <location>
        <begin position="19"/>
        <end position="37"/>
    </location>
</feature>
<proteinExistence type="predicted"/>
<sequence>MHSTLPPPSKPCPPPCRSSIEHLKSSYAEPEAHHEPAAPDAAHVPAAAEHPSPSSGGESGRWIGETQADGSILFRSLDTCCGHMVGEEADGTVLFHFD</sequence>
<dbReference type="AlphaFoldDB" id="A0AAD5DXW0"/>
<keyword evidence="3" id="KW-1185">Reference proteome</keyword>
<feature type="compositionally biased region" description="Pro residues" evidence="1">
    <location>
        <begin position="1"/>
        <end position="16"/>
    </location>
</feature>
<evidence type="ECO:0000313" key="2">
    <source>
        <dbReference type="EMBL" id="KAI7845622.1"/>
    </source>
</evidence>
<feature type="compositionally biased region" description="Low complexity" evidence="1">
    <location>
        <begin position="38"/>
        <end position="56"/>
    </location>
</feature>
<evidence type="ECO:0000313" key="3">
    <source>
        <dbReference type="Proteomes" id="UP001205105"/>
    </source>
</evidence>
<gene>
    <name evidence="2" type="ORF">COHA_000908</name>
</gene>
<comment type="caution">
    <text evidence="2">The sequence shown here is derived from an EMBL/GenBank/DDBJ whole genome shotgun (WGS) entry which is preliminary data.</text>
</comment>
<dbReference type="Proteomes" id="UP001205105">
    <property type="component" value="Unassembled WGS sequence"/>
</dbReference>
<reference evidence="2" key="1">
    <citation type="submission" date="2020-11" db="EMBL/GenBank/DDBJ databases">
        <title>Chlorella ohadii genome sequencing and assembly.</title>
        <authorList>
            <person name="Murik O."/>
            <person name="Treves H."/>
            <person name="Kedem I."/>
            <person name="Shotland Y."/>
            <person name="Kaplan A."/>
        </authorList>
    </citation>
    <scope>NUCLEOTIDE SEQUENCE</scope>
    <source>
        <strain evidence="2">1</strain>
    </source>
</reference>
<feature type="region of interest" description="Disordered" evidence="1">
    <location>
        <begin position="1"/>
        <end position="65"/>
    </location>
</feature>
<accession>A0AAD5DXW0</accession>
<protein>
    <submittedName>
        <fullName evidence="2">Uncharacterized protein</fullName>
    </submittedName>
</protein>
<evidence type="ECO:0000256" key="1">
    <source>
        <dbReference type="SAM" id="MobiDB-lite"/>
    </source>
</evidence>
<name>A0AAD5DXW0_9CHLO</name>
<organism evidence="2 3">
    <name type="scientific">Chlorella ohadii</name>
    <dbReference type="NCBI Taxonomy" id="2649997"/>
    <lineage>
        <taxon>Eukaryota</taxon>
        <taxon>Viridiplantae</taxon>
        <taxon>Chlorophyta</taxon>
        <taxon>core chlorophytes</taxon>
        <taxon>Trebouxiophyceae</taxon>
        <taxon>Chlorellales</taxon>
        <taxon>Chlorellaceae</taxon>
        <taxon>Chlorella clade</taxon>
        <taxon>Chlorella</taxon>
    </lineage>
</organism>